<dbReference type="AlphaFoldDB" id="A0A9P4N6R2"/>
<reference evidence="3" key="1">
    <citation type="journal article" date="2020" name="Stud. Mycol.">
        <title>101 Dothideomycetes genomes: A test case for predicting lifestyles and emergence of pathogens.</title>
        <authorList>
            <person name="Haridas S."/>
            <person name="Albert R."/>
            <person name="Binder M."/>
            <person name="Bloem J."/>
            <person name="LaButti K."/>
            <person name="Salamov A."/>
            <person name="Andreopoulos B."/>
            <person name="Baker S."/>
            <person name="Barry K."/>
            <person name="Bills G."/>
            <person name="Bluhm B."/>
            <person name="Cannon C."/>
            <person name="Castanera R."/>
            <person name="Culley D."/>
            <person name="Daum C."/>
            <person name="Ezra D."/>
            <person name="Gonzalez J."/>
            <person name="Henrissat B."/>
            <person name="Kuo A."/>
            <person name="Liang C."/>
            <person name="Lipzen A."/>
            <person name="Lutzoni F."/>
            <person name="Magnuson J."/>
            <person name="Mondo S."/>
            <person name="Nolan M."/>
            <person name="Ohm R."/>
            <person name="Pangilinan J."/>
            <person name="Park H.-J."/>
            <person name="Ramirez L."/>
            <person name="Alfaro M."/>
            <person name="Sun H."/>
            <person name="Tritt A."/>
            <person name="Yoshinaga Y."/>
            <person name="Zwiers L.-H."/>
            <person name="Turgeon B."/>
            <person name="Goodwin S."/>
            <person name="Spatafora J."/>
            <person name="Crous P."/>
            <person name="Grigoriev I."/>
        </authorList>
    </citation>
    <scope>NUCLEOTIDE SEQUENCE [LARGE SCALE GENOMIC DNA]</scope>
    <source>
        <strain evidence="3">CBS 304.66</strain>
    </source>
</reference>
<feature type="region of interest" description="Disordered" evidence="1">
    <location>
        <begin position="55"/>
        <end position="127"/>
    </location>
</feature>
<accession>A0A9P4N6R2</accession>
<proteinExistence type="predicted"/>
<sequence length="157" mass="17382">MGCRPRGGGADVVIVGDEAGLRRTSEAVLQQAPELLDDSNRVIFFLDWTASVGEEGRRDHMRGRARGLKQRQPVKPPRRPCLLPTTAHRRSPGKDRTPRPHSTPSLPLYPRTPNVVATPPRRSLTLGRRGKLLESYALRGMSQTLSVLETQPQAHAL</sequence>
<evidence type="ECO:0000313" key="3">
    <source>
        <dbReference type="Proteomes" id="UP000800093"/>
    </source>
</evidence>
<dbReference type="Proteomes" id="UP000800093">
    <property type="component" value="Unassembled WGS sequence"/>
</dbReference>
<gene>
    <name evidence="2" type="ORF">CC78DRAFT_576835</name>
</gene>
<comment type="caution">
    <text evidence="2">The sequence shown here is derived from an EMBL/GenBank/DDBJ whole genome shotgun (WGS) entry which is preliminary data.</text>
</comment>
<organism evidence="2 3">
    <name type="scientific">Lojkania enalia</name>
    <dbReference type="NCBI Taxonomy" id="147567"/>
    <lineage>
        <taxon>Eukaryota</taxon>
        <taxon>Fungi</taxon>
        <taxon>Dikarya</taxon>
        <taxon>Ascomycota</taxon>
        <taxon>Pezizomycotina</taxon>
        <taxon>Dothideomycetes</taxon>
        <taxon>Pleosporomycetidae</taxon>
        <taxon>Pleosporales</taxon>
        <taxon>Pleosporales incertae sedis</taxon>
        <taxon>Lojkania</taxon>
    </lineage>
</organism>
<protein>
    <submittedName>
        <fullName evidence="2">Uncharacterized protein</fullName>
    </submittedName>
</protein>
<evidence type="ECO:0000313" key="2">
    <source>
        <dbReference type="EMBL" id="KAF2267823.1"/>
    </source>
</evidence>
<evidence type="ECO:0000256" key="1">
    <source>
        <dbReference type="SAM" id="MobiDB-lite"/>
    </source>
</evidence>
<keyword evidence="3" id="KW-1185">Reference proteome</keyword>
<feature type="compositionally biased region" description="Basic residues" evidence="1">
    <location>
        <begin position="59"/>
        <end position="69"/>
    </location>
</feature>
<dbReference type="EMBL" id="ML986589">
    <property type="protein sequence ID" value="KAF2267823.1"/>
    <property type="molecule type" value="Genomic_DNA"/>
</dbReference>
<name>A0A9P4N6R2_9PLEO</name>